<accession>A0A450UI51</accession>
<evidence type="ECO:0008006" key="4">
    <source>
        <dbReference type="Google" id="ProtNLM"/>
    </source>
</evidence>
<organism evidence="2">
    <name type="scientific">Candidatus Kentrum eta</name>
    <dbReference type="NCBI Taxonomy" id="2126337"/>
    <lineage>
        <taxon>Bacteria</taxon>
        <taxon>Pseudomonadati</taxon>
        <taxon>Pseudomonadota</taxon>
        <taxon>Gammaproteobacteria</taxon>
        <taxon>Candidatus Kentrum</taxon>
    </lineage>
</organism>
<evidence type="ECO:0000313" key="2">
    <source>
        <dbReference type="EMBL" id="VFJ92221.1"/>
    </source>
</evidence>
<dbReference type="AlphaFoldDB" id="A0A450UI51"/>
<dbReference type="EMBL" id="CAADFG010000028">
    <property type="protein sequence ID" value="VFJ91188.1"/>
    <property type="molecule type" value="Genomic_DNA"/>
</dbReference>
<dbReference type="EMBL" id="CAADFJ010000026">
    <property type="protein sequence ID" value="VFJ98883.1"/>
    <property type="molecule type" value="Genomic_DNA"/>
</dbReference>
<name>A0A450UI51_9GAMM</name>
<sequence length="40" mass="4575">MRFMEYRALGNDCIVLESPHAIRPATIGPPHYGWAFQDTL</sequence>
<proteinExistence type="predicted"/>
<gene>
    <name evidence="1" type="ORF">BECKH772A_GA0070896_1002813</name>
    <name evidence="2" type="ORF">BECKH772B_GA0070898_1002613</name>
    <name evidence="3" type="ORF">BECKH772C_GA0070978_1002613</name>
</gene>
<protein>
    <recommendedName>
        <fullName evidence="4">Diaminopimelate epimerase</fullName>
    </recommendedName>
</protein>
<evidence type="ECO:0000313" key="1">
    <source>
        <dbReference type="EMBL" id="VFJ91188.1"/>
    </source>
</evidence>
<evidence type="ECO:0000313" key="3">
    <source>
        <dbReference type="EMBL" id="VFJ98883.1"/>
    </source>
</evidence>
<dbReference type="EMBL" id="CAADFI010000026">
    <property type="protein sequence ID" value="VFJ92221.1"/>
    <property type="molecule type" value="Genomic_DNA"/>
</dbReference>
<reference evidence="2" key="1">
    <citation type="submission" date="2019-02" db="EMBL/GenBank/DDBJ databases">
        <authorList>
            <person name="Gruber-Vodicka R. H."/>
            <person name="Seah K. B. B."/>
        </authorList>
    </citation>
    <scope>NUCLEOTIDE SEQUENCE</scope>
    <source>
        <strain evidence="3">BECK_SA2B12</strain>
        <strain evidence="1">BECK_SA2B15</strain>
        <strain evidence="2">BECK_SA2B20</strain>
    </source>
</reference>